<protein>
    <submittedName>
        <fullName evidence="2">Uncharacterized protein</fullName>
    </submittedName>
</protein>
<gene>
    <name evidence="2" type="ORF">SAMN04488008_101364</name>
</gene>
<dbReference type="Proteomes" id="UP000198990">
    <property type="component" value="Unassembled WGS sequence"/>
</dbReference>
<dbReference type="EMBL" id="FNZN01000001">
    <property type="protein sequence ID" value="SEK37562.1"/>
    <property type="molecule type" value="Genomic_DNA"/>
</dbReference>
<sequence>MRRQKLKGFLSSALLIAETMCLNEHYDQPINMIKFFRKIRQKLVTENKFSKYLLYAIGEIVLVVIGILIALQLNNLNEIDKVKDAEILYLNALHDEFSNNLIEVERVMKQNAKGLAYANALLDKMGTSDLDLTEKVFDSLMYRTIVAEIQYRPSPGTLIELVNSGKLSIISNRELRLKLASWDGILTSILFQEEEHSKPRYKLIDLMNKWGNGRKSLKNALANNRFALEISNSPFKLSSKVLLKNIEFDNQLTFFFITGSFLNAHFYSDLKDNIENTLKQLQSELDQSTN</sequence>
<dbReference type="STRING" id="228957.SAMN04488008_101364"/>
<dbReference type="RefSeq" id="WP_143057768.1">
    <property type="nucleotide sequence ID" value="NZ_FNZN01000001.1"/>
</dbReference>
<dbReference type="OrthoDB" id="821805at2"/>
<feature type="transmembrane region" description="Helical" evidence="1">
    <location>
        <begin position="52"/>
        <end position="73"/>
    </location>
</feature>
<dbReference type="InterPro" id="IPR045749">
    <property type="entry name" value="DUF6090"/>
</dbReference>
<reference evidence="3" key="1">
    <citation type="submission" date="2016-10" db="EMBL/GenBank/DDBJ databases">
        <authorList>
            <person name="Varghese N."/>
            <person name="Submissions S."/>
        </authorList>
    </citation>
    <scope>NUCLEOTIDE SEQUENCE [LARGE SCALE GENOMIC DNA]</scope>
    <source>
        <strain evidence="3">DSM 16471</strain>
    </source>
</reference>
<keyword evidence="1" id="KW-0472">Membrane</keyword>
<evidence type="ECO:0000256" key="1">
    <source>
        <dbReference type="SAM" id="Phobius"/>
    </source>
</evidence>
<proteinExistence type="predicted"/>
<evidence type="ECO:0000313" key="3">
    <source>
        <dbReference type="Proteomes" id="UP000198990"/>
    </source>
</evidence>
<organism evidence="2 3">
    <name type="scientific">Maribacter orientalis</name>
    <dbReference type="NCBI Taxonomy" id="228957"/>
    <lineage>
        <taxon>Bacteria</taxon>
        <taxon>Pseudomonadati</taxon>
        <taxon>Bacteroidota</taxon>
        <taxon>Flavobacteriia</taxon>
        <taxon>Flavobacteriales</taxon>
        <taxon>Flavobacteriaceae</taxon>
        <taxon>Maribacter</taxon>
    </lineage>
</organism>
<evidence type="ECO:0000313" key="2">
    <source>
        <dbReference type="EMBL" id="SEK37562.1"/>
    </source>
</evidence>
<keyword evidence="3" id="KW-1185">Reference proteome</keyword>
<accession>A0A1H7GKP4</accession>
<keyword evidence="1" id="KW-0812">Transmembrane</keyword>
<dbReference type="Pfam" id="PF19578">
    <property type="entry name" value="DUF6090"/>
    <property type="match status" value="1"/>
</dbReference>
<keyword evidence="1" id="KW-1133">Transmembrane helix</keyword>
<dbReference type="AlphaFoldDB" id="A0A1H7GKP4"/>
<name>A0A1H7GKP4_9FLAO</name>